<proteinExistence type="predicted"/>
<dbReference type="RefSeq" id="WP_379022384.1">
    <property type="nucleotide sequence ID" value="NZ_JBHUGY010000034.1"/>
</dbReference>
<name>A0ABW4WGT5_9HYPH</name>
<comment type="caution">
    <text evidence="2">The sequence shown here is derived from an EMBL/GenBank/DDBJ whole genome shotgun (WGS) entry which is preliminary data.</text>
</comment>
<dbReference type="Proteomes" id="UP001597349">
    <property type="component" value="Unassembled WGS sequence"/>
</dbReference>
<organism evidence="2 3">
    <name type="scientific">Mesorhizobium calcicola</name>
    <dbReference type="NCBI Taxonomy" id="1300310"/>
    <lineage>
        <taxon>Bacteria</taxon>
        <taxon>Pseudomonadati</taxon>
        <taxon>Pseudomonadota</taxon>
        <taxon>Alphaproteobacteria</taxon>
        <taxon>Hyphomicrobiales</taxon>
        <taxon>Phyllobacteriaceae</taxon>
        <taxon>Mesorhizobium</taxon>
    </lineage>
</organism>
<evidence type="ECO:0000313" key="3">
    <source>
        <dbReference type="Proteomes" id="UP001597349"/>
    </source>
</evidence>
<dbReference type="Pfam" id="PF04264">
    <property type="entry name" value="YceI"/>
    <property type="match status" value="1"/>
</dbReference>
<sequence>MSPEGTIRSNNREEIISMSRSLRTIILAAALAWTPVAAERAAAATFDIDIVHSGVAFFIDHLGFSRVIGVARDFSGTFEFDAAKPEASSLNVSVKVASISTNSAQRDGDIQGADWFNATEFPQITFVGREFKATDSKTGTIAGDLTIAGVTKPATLNVTFNKDGQNPWDKSHVIGFSARTQIKRSDFGMKAALGMIGDEVELLIEVEGRARS</sequence>
<dbReference type="PANTHER" id="PTHR34406">
    <property type="entry name" value="PROTEIN YCEI"/>
    <property type="match status" value="1"/>
</dbReference>
<dbReference type="InterPro" id="IPR036761">
    <property type="entry name" value="TTHA0802/YceI-like_sf"/>
</dbReference>
<dbReference type="SMART" id="SM00867">
    <property type="entry name" value="YceI"/>
    <property type="match status" value="1"/>
</dbReference>
<gene>
    <name evidence="2" type="ORF">ACFSQT_22890</name>
</gene>
<feature type="domain" description="Lipid/polyisoprenoid-binding YceI-like" evidence="1">
    <location>
        <begin position="45"/>
        <end position="209"/>
    </location>
</feature>
<reference evidence="3" key="1">
    <citation type="journal article" date="2019" name="Int. J. Syst. Evol. Microbiol.">
        <title>The Global Catalogue of Microorganisms (GCM) 10K type strain sequencing project: providing services to taxonomists for standard genome sequencing and annotation.</title>
        <authorList>
            <consortium name="The Broad Institute Genomics Platform"/>
            <consortium name="The Broad Institute Genome Sequencing Center for Infectious Disease"/>
            <person name="Wu L."/>
            <person name="Ma J."/>
        </authorList>
    </citation>
    <scope>NUCLEOTIDE SEQUENCE [LARGE SCALE GENOMIC DNA]</scope>
    <source>
        <strain evidence="3">CGMCC 1.16226</strain>
    </source>
</reference>
<evidence type="ECO:0000259" key="1">
    <source>
        <dbReference type="SMART" id="SM00867"/>
    </source>
</evidence>
<dbReference type="SUPFAM" id="SSF101874">
    <property type="entry name" value="YceI-like"/>
    <property type="match status" value="1"/>
</dbReference>
<accession>A0ABW4WGT5</accession>
<dbReference type="Gene3D" id="2.40.128.110">
    <property type="entry name" value="Lipid/polyisoprenoid-binding, YceI-like"/>
    <property type="match status" value="1"/>
</dbReference>
<protein>
    <submittedName>
        <fullName evidence="2">YceI family protein</fullName>
    </submittedName>
</protein>
<dbReference type="EMBL" id="JBHUGY010000034">
    <property type="protein sequence ID" value="MFD2055804.1"/>
    <property type="molecule type" value="Genomic_DNA"/>
</dbReference>
<evidence type="ECO:0000313" key="2">
    <source>
        <dbReference type="EMBL" id="MFD2055804.1"/>
    </source>
</evidence>
<dbReference type="PANTHER" id="PTHR34406:SF1">
    <property type="entry name" value="PROTEIN YCEI"/>
    <property type="match status" value="1"/>
</dbReference>
<dbReference type="InterPro" id="IPR007372">
    <property type="entry name" value="Lipid/polyisoprenoid-bd_YceI"/>
</dbReference>
<keyword evidence="3" id="KW-1185">Reference proteome</keyword>